<dbReference type="SMART" id="SM00364">
    <property type="entry name" value="LRR_BAC"/>
    <property type="match status" value="10"/>
</dbReference>
<dbReference type="Pfam" id="PF23010">
    <property type="entry name" value="RA_3"/>
    <property type="match status" value="1"/>
</dbReference>
<evidence type="ECO:0000313" key="7">
    <source>
        <dbReference type="Proteomes" id="UP000054815"/>
    </source>
</evidence>
<dbReference type="InterPro" id="IPR001932">
    <property type="entry name" value="PPM-type_phosphatase-like_dom"/>
</dbReference>
<protein>
    <submittedName>
        <fullName evidence="6">PH domain leucine-rich repeat-containing protein phosphatase 1</fullName>
    </submittedName>
</protein>
<feature type="region of interest" description="Disordered" evidence="4">
    <location>
        <begin position="1387"/>
        <end position="1408"/>
    </location>
</feature>
<dbReference type="GO" id="GO:0005737">
    <property type="term" value="C:cytoplasm"/>
    <property type="evidence" value="ECO:0007669"/>
    <property type="project" value="TreeGrafter"/>
</dbReference>
<gene>
    <name evidence="6" type="primary">Phlpp1</name>
    <name evidence="6" type="ORF">T4E_10996</name>
</gene>
<dbReference type="SUPFAM" id="SSF50729">
    <property type="entry name" value="PH domain-like"/>
    <property type="match status" value="1"/>
</dbReference>
<name>A0A0V0Y454_TRIPS</name>
<evidence type="ECO:0000313" key="6">
    <source>
        <dbReference type="EMBL" id="KRX94473.1"/>
    </source>
</evidence>
<dbReference type="PANTHER" id="PTHR48051">
    <property type="match status" value="1"/>
</dbReference>
<comment type="caution">
    <text evidence="6">The sequence shown here is derived from an EMBL/GenBank/DDBJ whole genome shotgun (WGS) entry which is preliminary data.</text>
</comment>
<dbReference type="Pfam" id="PF00481">
    <property type="entry name" value="PP2C"/>
    <property type="match status" value="1"/>
</dbReference>
<dbReference type="CDD" id="cd17213">
    <property type="entry name" value="RA_PHLPP"/>
    <property type="match status" value="1"/>
</dbReference>
<evidence type="ECO:0000256" key="3">
    <source>
        <dbReference type="ARBA" id="ARBA00022737"/>
    </source>
</evidence>
<dbReference type="GO" id="GO:0046872">
    <property type="term" value="F:metal ion binding"/>
    <property type="evidence" value="ECO:0007669"/>
    <property type="project" value="UniProtKB-KW"/>
</dbReference>
<dbReference type="InterPro" id="IPR055071">
    <property type="entry name" value="RA_PHLPP-like"/>
</dbReference>
<dbReference type="SUPFAM" id="SSF81606">
    <property type="entry name" value="PP2C-like"/>
    <property type="match status" value="1"/>
</dbReference>
<dbReference type="CDD" id="cd00143">
    <property type="entry name" value="PP2Cc"/>
    <property type="match status" value="1"/>
</dbReference>
<accession>A0A0V0Y454</accession>
<proteinExistence type="predicted"/>
<dbReference type="InterPro" id="IPR032675">
    <property type="entry name" value="LRR_dom_sf"/>
</dbReference>
<feature type="region of interest" description="Disordered" evidence="4">
    <location>
        <begin position="1322"/>
        <end position="1348"/>
    </location>
</feature>
<dbReference type="SUPFAM" id="SSF52058">
    <property type="entry name" value="L domain-like"/>
    <property type="match status" value="2"/>
</dbReference>
<feature type="domain" description="PPM-type phosphatase" evidence="5">
    <location>
        <begin position="970"/>
        <end position="1209"/>
    </location>
</feature>
<dbReference type="Gene3D" id="3.60.40.10">
    <property type="entry name" value="PPM-type phosphatase domain"/>
    <property type="match status" value="1"/>
</dbReference>
<keyword evidence="1" id="KW-0433">Leucine-rich repeat</keyword>
<dbReference type="PROSITE" id="PS51746">
    <property type="entry name" value="PPM_2"/>
    <property type="match status" value="1"/>
</dbReference>
<evidence type="ECO:0000259" key="5">
    <source>
        <dbReference type="PROSITE" id="PS51746"/>
    </source>
</evidence>
<evidence type="ECO:0000256" key="1">
    <source>
        <dbReference type="ARBA" id="ARBA00022614"/>
    </source>
</evidence>
<sequence>MQKKILQIAVGVATFIIGQHSDWLELYSARTKDQIDRKVAVLNVLYLQYRQFRPAETDRFDVDGHASCLLIVEFDGKIQASHCAKHWLHILLLLASVLKLVMDNNYAPDLRPPPSDDVIAAPISKRGKERVYFTLSKWPPTYTTSQGAFSLRSTNVSRPRPTSEPAAGRASIRCKPFTNREKEKWLLGSIDRGFIRLYDPDAQLASSLVVPCSLETTCLQIASRLSVDPDDLHVQFNGDMLKRLLLDDRPLAIQNKFLASIGIRNVDRQQAIGDDVDLGHMIRFYAGRPAFVSGHAKAPLSSYCYIRKRGPFRKWSRRMCVLNHSRLLIFGGHKNSEEPEVISLSKGKAKLAISNARGRCLKLASDPTGGAPIYFSLSFETAVRNNLIVLLKLGFQLYFHVKTFHSFRLNLINGTTDASNGQHLEMIPEEIFNNEETSALTELNLQRNSLRERPPNGNAFILGWLNDLSRLQFLKRLNLSENELFHCPSCLYELEALTELHLAGNKLTDLSPGIGTLKNLMVLNLQNNWLQSLPSELADCENLIYLNLSFNRFVTIPPVLHSLLQLDSWLFSGNQIESLIPSNLLNVPVEVTRVEFRHNDIVIASMDPYSLDIFCFLTDKKKKKNSYFNQIYLNISKVLNCERCSIMVLRLNGNCLTELNASKNKLRTFTINPPPENLVKLDLSHNCIEALPEWMSYLTRLERVVCSHNYISSLPSRLFTNASSLQYLDLSHNRIQNLPTSIENCALEVLLLHHNDIPALPDELLSSMHRLRVLNLSQNRLVALPAPSALSELNRIQQLYLACNRLTDASLTVIARYRRLQVLDISHNRFTWLPNDVIEKLQTLQELNISGNQINILPSSLVSLPFLVTLRAHSNQICEIPNFALSNRLTLIDLALNQLSGDQTRHMIAPRLKHIDIACNEGVANDDLKQLKILFPEKSISLVDVNNEWILPNEPWKLGFSESNETGAHKSCIVQVKDRLRDNDDMGVLLGIVDSLDSFEIADTLQRIIPEQVKAERAMVSTGDQYLKYALIMSHKALKEKGQRQGASCALCHLTVKRKNSNGEKEYDVRVANCGDTEIVLCRKGEPIMLTKKFLIENSDEEYARVRLAGGIVDENNQINGYTPCSRLTGCSFLYPSVIPIPHEYVWKLADCDEFLIIANRGVWQTINYNEAVARVRRTPEPAVAAKYLQDVVQAYGYTGDVSIIVVRFNFAKTGPDPGHIFSAIPYKEKYNLSTSNMREISTGDNLPDDNLVKSSRYFEKGDCFQLKKELPEPSSTCEEDHSVTTTIHREEPAYGVVPVPSKPTINLFSAKVVYTESATASSCSSSKQDQSNVAKPKLHRTGATEHISDLDLQKQRGVAKRLAINACQARQSLRSVTKEAWLNRHADTFKKPQQPETLQYNPNPLLTSSKRKDLLKFSSTNESPTTDSESSEMCNVNGGCSLSHDDDGGSVENFLFHIGLSTNRFQLFSLFLERFELVKVICELDKIVFSKRRFVSRLVKTLARLPPAAFCTAICAFPFWNFRFLHFITSDLDEFVEIRWARFVFILFDNKCMWKLSVQ</sequence>
<organism evidence="6 7">
    <name type="scientific">Trichinella pseudospiralis</name>
    <name type="common">Parasitic roundworm</name>
    <dbReference type="NCBI Taxonomy" id="6337"/>
    <lineage>
        <taxon>Eukaryota</taxon>
        <taxon>Metazoa</taxon>
        <taxon>Ecdysozoa</taxon>
        <taxon>Nematoda</taxon>
        <taxon>Enoplea</taxon>
        <taxon>Dorylaimia</taxon>
        <taxon>Trichinellida</taxon>
        <taxon>Trichinellidae</taxon>
        <taxon>Trichinella</taxon>
    </lineage>
</organism>
<feature type="compositionally biased region" description="Polar residues" evidence="4">
    <location>
        <begin position="1395"/>
        <end position="1408"/>
    </location>
</feature>
<reference evidence="6 7" key="1">
    <citation type="submission" date="2015-01" db="EMBL/GenBank/DDBJ databases">
        <title>Evolution of Trichinella species and genotypes.</title>
        <authorList>
            <person name="Korhonen P.K."/>
            <person name="Edoardo P."/>
            <person name="Giuseppe L.R."/>
            <person name="Gasser R.B."/>
        </authorList>
    </citation>
    <scope>NUCLEOTIDE SEQUENCE [LARGE SCALE GENOMIC DNA]</scope>
    <source>
        <strain evidence="6">ISS141</strain>
    </source>
</reference>
<keyword evidence="2" id="KW-0479">Metal-binding</keyword>
<evidence type="ECO:0000256" key="4">
    <source>
        <dbReference type="SAM" id="MobiDB-lite"/>
    </source>
</evidence>
<keyword evidence="3" id="KW-0677">Repeat</keyword>
<dbReference type="InterPro" id="IPR001611">
    <property type="entry name" value="Leu-rich_rpt"/>
</dbReference>
<dbReference type="InterPro" id="IPR036457">
    <property type="entry name" value="PPM-type-like_dom_sf"/>
</dbReference>
<dbReference type="PANTHER" id="PTHR48051:SF1">
    <property type="entry name" value="RAS SUPPRESSOR PROTEIN 1"/>
    <property type="match status" value="1"/>
</dbReference>
<dbReference type="SMART" id="SM00369">
    <property type="entry name" value="LRR_TYP"/>
    <property type="match status" value="13"/>
</dbReference>
<dbReference type="EMBL" id="JYDU01000071">
    <property type="protein sequence ID" value="KRX94473.1"/>
    <property type="molecule type" value="Genomic_DNA"/>
</dbReference>
<dbReference type="SMART" id="SM00332">
    <property type="entry name" value="PP2Cc"/>
    <property type="match status" value="1"/>
</dbReference>
<dbReference type="Gene3D" id="3.80.10.10">
    <property type="entry name" value="Ribonuclease Inhibitor"/>
    <property type="match status" value="3"/>
</dbReference>
<dbReference type="InterPro" id="IPR003591">
    <property type="entry name" value="Leu-rich_rpt_typical-subtyp"/>
</dbReference>
<dbReference type="Proteomes" id="UP000054815">
    <property type="component" value="Unassembled WGS sequence"/>
</dbReference>
<dbReference type="Pfam" id="PF13855">
    <property type="entry name" value="LRR_8"/>
    <property type="match status" value="3"/>
</dbReference>
<dbReference type="STRING" id="6337.A0A0V0Y454"/>
<evidence type="ECO:0000256" key="2">
    <source>
        <dbReference type="ARBA" id="ARBA00022723"/>
    </source>
</evidence>
<dbReference type="InterPro" id="IPR050216">
    <property type="entry name" value="LRR_domain-containing"/>
</dbReference>
<dbReference type="PROSITE" id="PS51450">
    <property type="entry name" value="LRR"/>
    <property type="match status" value="5"/>
</dbReference>